<dbReference type="PROSITE" id="PS00101">
    <property type="entry name" value="HEXAPEP_TRANSFERASES"/>
    <property type="match status" value="1"/>
</dbReference>
<comment type="caution">
    <text evidence="6">The sequence shown here is derived from an EMBL/GenBank/DDBJ whole genome shotgun (WGS) entry which is preliminary data.</text>
</comment>
<dbReference type="Proteomes" id="UP000186553">
    <property type="component" value="Unassembled WGS sequence"/>
</dbReference>
<dbReference type="GO" id="GO:0005737">
    <property type="term" value="C:cytoplasm"/>
    <property type="evidence" value="ECO:0007669"/>
    <property type="project" value="InterPro"/>
</dbReference>
<dbReference type="Pfam" id="PF00132">
    <property type="entry name" value="Hexapep"/>
    <property type="match status" value="1"/>
</dbReference>
<keyword evidence="2 5" id="KW-0808">Transferase</keyword>
<dbReference type="InterPro" id="IPR018357">
    <property type="entry name" value="Hexapep_transf_CS"/>
</dbReference>
<evidence type="ECO:0000256" key="2">
    <source>
        <dbReference type="ARBA" id="ARBA00022679"/>
    </source>
</evidence>
<comment type="catalytic activity">
    <reaction evidence="5">
        <text>L-serine + acetyl-CoA = O-acetyl-L-serine + CoA</text>
        <dbReference type="Rhea" id="RHEA:24560"/>
        <dbReference type="ChEBI" id="CHEBI:33384"/>
        <dbReference type="ChEBI" id="CHEBI:57287"/>
        <dbReference type="ChEBI" id="CHEBI:57288"/>
        <dbReference type="ChEBI" id="CHEBI:58340"/>
        <dbReference type="EC" id="2.3.1.30"/>
    </reaction>
</comment>
<dbReference type="EMBL" id="MBDL01000001">
    <property type="protein sequence ID" value="ODA14606.1"/>
    <property type="molecule type" value="Genomic_DNA"/>
</dbReference>
<dbReference type="GO" id="GO:0009001">
    <property type="term" value="F:serine O-acetyltransferase activity"/>
    <property type="evidence" value="ECO:0007669"/>
    <property type="project" value="UniProtKB-EC"/>
</dbReference>
<dbReference type="SUPFAM" id="SSF51161">
    <property type="entry name" value="Trimeric LpxA-like enzymes"/>
    <property type="match status" value="1"/>
</dbReference>
<name>A0A1C3D0N4_9GAMM</name>
<dbReference type="InterPro" id="IPR045304">
    <property type="entry name" value="LbH_SAT"/>
</dbReference>
<dbReference type="GO" id="GO:0006535">
    <property type="term" value="P:cysteine biosynthetic process from serine"/>
    <property type="evidence" value="ECO:0007669"/>
    <property type="project" value="InterPro"/>
</dbReference>
<accession>A0A1C3D0N4</accession>
<dbReference type="InterPro" id="IPR005881">
    <property type="entry name" value="Ser_O-AcTrfase"/>
</dbReference>
<reference evidence="6 7" key="1">
    <citation type="submission" date="2016-07" db="EMBL/GenBank/DDBJ databases">
        <title>Acinetobacter sp. ANC 4603.</title>
        <authorList>
            <person name="Radolfova-Krizova L."/>
            <person name="Nemec A."/>
        </authorList>
    </citation>
    <scope>NUCLEOTIDE SEQUENCE [LARGE SCALE GENOMIC DNA]</scope>
    <source>
        <strain evidence="6 7">ANC 4603</strain>
    </source>
</reference>
<dbReference type="InterPro" id="IPR001451">
    <property type="entry name" value="Hexapep"/>
</dbReference>
<evidence type="ECO:0000256" key="3">
    <source>
        <dbReference type="ARBA" id="ARBA00022737"/>
    </source>
</evidence>
<dbReference type="PANTHER" id="PTHR42811">
    <property type="entry name" value="SERINE ACETYLTRANSFERASE"/>
    <property type="match status" value="1"/>
</dbReference>
<dbReference type="RefSeq" id="WP_068885745.1">
    <property type="nucleotide sequence ID" value="NZ_CBCRUU010000016.1"/>
</dbReference>
<keyword evidence="3" id="KW-0677">Repeat</keyword>
<keyword evidence="4 5" id="KW-0012">Acyltransferase</keyword>
<dbReference type="InterPro" id="IPR011004">
    <property type="entry name" value="Trimer_LpxA-like_sf"/>
</dbReference>
<evidence type="ECO:0000256" key="4">
    <source>
        <dbReference type="ARBA" id="ARBA00023315"/>
    </source>
</evidence>
<dbReference type="CDD" id="cd03354">
    <property type="entry name" value="LbH_SAT"/>
    <property type="match status" value="1"/>
</dbReference>
<dbReference type="STRING" id="1891224.BBP83_02060"/>
<gene>
    <name evidence="6" type="ORF">BBP83_02060</name>
</gene>
<dbReference type="Gene3D" id="2.160.10.10">
    <property type="entry name" value="Hexapeptide repeat proteins"/>
    <property type="match status" value="1"/>
</dbReference>
<dbReference type="AlphaFoldDB" id="A0A1C3D0N4"/>
<dbReference type="EC" id="2.3.1.30" evidence="5"/>
<dbReference type="OrthoDB" id="9800846at2"/>
<keyword evidence="7" id="KW-1185">Reference proteome</keyword>
<proteinExistence type="inferred from homology"/>
<protein>
    <recommendedName>
        <fullName evidence="5">Serine acetyltransferase</fullName>
        <ecNumber evidence="5">2.3.1.30</ecNumber>
    </recommendedName>
</protein>
<evidence type="ECO:0000313" key="7">
    <source>
        <dbReference type="Proteomes" id="UP000186553"/>
    </source>
</evidence>
<evidence type="ECO:0000256" key="1">
    <source>
        <dbReference type="ARBA" id="ARBA00007274"/>
    </source>
</evidence>
<organism evidence="6 7">
    <name type="scientific">Acinetobacter celticus</name>
    <dbReference type="NCBI Taxonomy" id="1891224"/>
    <lineage>
        <taxon>Bacteria</taxon>
        <taxon>Pseudomonadati</taxon>
        <taxon>Pseudomonadota</taxon>
        <taxon>Gammaproteobacteria</taxon>
        <taxon>Moraxellales</taxon>
        <taxon>Moraxellaceae</taxon>
        <taxon>Acinetobacter</taxon>
    </lineage>
</organism>
<evidence type="ECO:0000313" key="6">
    <source>
        <dbReference type="EMBL" id="ODA14606.1"/>
    </source>
</evidence>
<sequence>MTLKYIKSDLYRYTGSLTFKLFLKNYFFNRGFNFSFWLRLASTTSLLSKFAYPIYYYKKKKYGIDIHPSTQIGYGLYIGHGGPLVVNPSVVIGHNVNLSQFTTIGANQGRKAAEIGDNVYIGPNVCIIGNVKIGSNATIGAGSVVTKDIPECATAAGNYAKVLHLNSAGSLVNRRWMDL</sequence>
<evidence type="ECO:0000256" key="5">
    <source>
        <dbReference type="PIRNR" id="PIRNR000441"/>
    </source>
</evidence>
<comment type="similarity">
    <text evidence="1 5">Belongs to the transferase hexapeptide repeat family.</text>
</comment>
<dbReference type="PIRSF" id="PIRSF000441">
    <property type="entry name" value="CysE"/>
    <property type="match status" value="1"/>
</dbReference>